<sequence>MTADGDLGFAMPVMGISQVERAFVDADHLKTHPRMFKKHKVLPHPRKDVALVHDLQRSGSIKQTVETETPLSRGASSLHGSSPSARQPRKVQGRGPEPPPTPPTHSRTSSTNHPVDRAPLKPVDSPLQSTETIKSQAPATPPNPQTPLTPNLTPERTPPGPVARQASHKSRPPIYERNPSRFTSDSRTESFKTAPEIPCESDDDDGRATLRPALPSTKTSQSTVRQWKENGKEKPQAQVQAQLVGLGLGLESSDPREDLTPRTAREFNTFDGEWAGGDSSLMSEVEEEWDQNLGRNVTVRKRRPAKQGAGRNPEVIEDLTVTPTNATKALRSVSLQDSPVVYPTRRVVSDRLPAQVAPSASESSISSDMKRSSIMSTKSTASTVVEAILVETVPQRRKTLRHVRKQSALRDSSSDLSPASSAPTSVSAVVEEPRRGRPPHSKLVDATRDSQASTATYNSISSRKARRELWKNGAIPVVIVPERRSSVKSTNSKTPSLRSTSSRRSQRSLSLSSVPPSQTSKSKERTPVFDRPQRRARSRSESDGSHPGDERTIDFPPVIPTRTSSLSAPTSRNASRTGSLTADSLKAHNAIHAQHQALQLASRELNKLITQQSETEERSQGQPGLQQAPVLSTEAERTRPEVIVQRAPTSEGRRGTQQSYGSPNQDDIDSQDDRRLSVDRYGDPFFGKRLSVQNTPFSVTSVETAGTSHAEVAEAVAVDIYPHQSKSVMLVDHSAKPSESSSLERYRTTDSDAPAITTTNVNGVVKGVPSTPPQQFSVEDVDSPLRNPRAPPKPPAINFIPATPSGLTPMTEKQKMMGNYFEVASGEKPKRSQSLLRRALTGRRTSENSRPGLLARTLSLSRNRRDDADGDRRPGLKRYSSADDRPADEDRLHPYWRPSYADDDSSCCSSDEDWDDDHHDRTYRYPAYDNRPSRRRSLSARIKRTFAILPVRDDYDDEYYSVSGHDATDRRTIRRTPSGNLRVMRFRKSLESLPRIPLEDSVRPYTAPEQPQDNIEEQRQNHFSRPFKFFRRPSFRSRSRPATATGAVDPEKSGFLPNLGERINIPRRLSERRREKRTQELRKIISGPREVRDGVGDVIRRRSWREQQQASATY</sequence>
<feature type="region of interest" description="Disordered" evidence="1">
    <location>
        <begin position="60"/>
        <end position="238"/>
    </location>
</feature>
<comment type="caution">
    <text evidence="2">The sequence shown here is derived from an EMBL/GenBank/DDBJ whole genome shotgun (WGS) entry which is preliminary data.</text>
</comment>
<feature type="compositionally biased region" description="Basic and acidic residues" evidence="1">
    <location>
        <begin position="521"/>
        <end position="553"/>
    </location>
</feature>
<feature type="region of interest" description="Disordered" evidence="1">
    <location>
        <begin position="485"/>
        <end position="579"/>
    </location>
</feature>
<feature type="compositionally biased region" description="Basic residues" evidence="1">
    <location>
        <begin position="398"/>
        <end position="407"/>
    </location>
</feature>
<feature type="compositionally biased region" description="Low complexity" evidence="1">
    <location>
        <begin position="359"/>
        <end position="372"/>
    </location>
</feature>
<evidence type="ECO:0000313" key="2">
    <source>
        <dbReference type="EMBL" id="KAK4190642.1"/>
    </source>
</evidence>
<organism evidence="2 3">
    <name type="scientific">Podospora australis</name>
    <dbReference type="NCBI Taxonomy" id="1536484"/>
    <lineage>
        <taxon>Eukaryota</taxon>
        <taxon>Fungi</taxon>
        <taxon>Dikarya</taxon>
        <taxon>Ascomycota</taxon>
        <taxon>Pezizomycotina</taxon>
        <taxon>Sordariomycetes</taxon>
        <taxon>Sordariomycetidae</taxon>
        <taxon>Sordariales</taxon>
        <taxon>Podosporaceae</taxon>
        <taxon>Podospora</taxon>
    </lineage>
</organism>
<protein>
    <submittedName>
        <fullName evidence="2">Uncharacterized protein</fullName>
    </submittedName>
</protein>
<feature type="compositionally biased region" description="Polar residues" evidence="1">
    <location>
        <begin position="655"/>
        <end position="665"/>
    </location>
</feature>
<feature type="compositionally biased region" description="Low complexity" evidence="1">
    <location>
        <begin position="409"/>
        <end position="430"/>
    </location>
</feature>
<feature type="compositionally biased region" description="Polar residues" evidence="1">
    <location>
        <begin position="216"/>
        <end position="225"/>
    </location>
</feature>
<feature type="region of interest" description="Disordered" evidence="1">
    <location>
        <begin position="353"/>
        <end position="372"/>
    </location>
</feature>
<accession>A0AAN7ALN6</accession>
<feature type="compositionally biased region" description="Acidic residues" evidence="1">
    <location>
        <begin position="901"/>
        <end position="915"/>
    </location>
</feature>
<feature type="compositionally biased region" description="Polar residues" evidence="1">
    <location>
        <begin position="449"/>
        <end position="462"/>
    </location>
</feature>
<feature type="compositionally biased region" description="Polar residues" evidence="1">
    <location>
        <begin position="126"/>
        <end position="135"/>
    </location>
</feature>
<reference evidence="2" key="1">
    <citation type="journal article" date="2023" name="Mol. Phylogenet. Evol.">
        <title>Genome-scale phylogeny and comparative genomics of the fungal order Sordariales.</title>
        <authorList>
            <person name="Hensen N."/>
            <person name="Bonometti L."/>
            <person name="Westerberg I."/>
            <person name="Brannstrom I.O."/>
            <person name="Guillou S."/>
            <person name="Cros-Aarteil S."/>
            <person name="Calhoun S."/>
            <person name="Haridas S."/>
            <person name="Kuo A."/>
            <person name="Mondo S."/>
            <person name="Pangilinan J."/>
            <person name="Riley R."/>
            <person name="LaButti K."/>
            <person name="Andreopoulos B."/>
            <person name="Lipzen A."/>
            <person name="Chen C."/>
            <person name="Yan M."/>
            <person name="Daum C."/>
            <person name="Ng V."/>
            <person name="Clum A."/>
            <person name="Steindorff A."/>
            <person name="Ohm R.A."/>
            <person name="Martin F."/>
            <person name="Silar P."/>
            <person name="Natvig D.O."/>
            <person name="Lalanne C."/>
            <person name="Gautier V."/>
            <person name="Ament-Velasquez S.L."/>
            <person name="Kruys A."/>
            <person name="Hutchinson M.I."/>
            <person name="Powell A.J."/>
            <person name="Barry K."/>
            <person name="Miller A.N."/>
            <person name="Grigoriev I.V."/>
            <person name="Debuchy R."/>
            <person name="Gladieux P."/>
            <person name="Hiltunen Thoren M."/>
            <person name="Johannesson H."/>
        </authorList>
    </citation>
    <scope>NUCLEOTIDE SEQUENCE</scope>
    <source>
        <strain evidence="2">PSN309</strain>
    </source>
</reference>
<gene>
    <name evidence="2" type="ORF">QBC35DRAFT_62160</name>
</gene>
<feature type="region of interest" description="Disordered" evidence="1">
    <location>
        <begin position="398"/>
        <end position="463"/>
    </location>
</feature>
<dbReference type="EMBL" id="MU864364">
    <property type="protein sequence ID" value="KAK4190642.1"/>
    <property type="molecule type" value="Genomic_DNA"/>
</dbReference>
<reference evidence="2" key="2">
    <citation type="submission" date="2023-05" db="EMBL/GenBank/DDBJ databases">
        <authorList>
            <consortium name="Lawrence Berkeley National Laboratory"/>
            <person name="Steindorff A."/>
            <person name="Hensen N."/>
            <person name="Bonometti L."/>
            <person name="Westerberg I."/>
            <person name="Brannstrom I.O."/>
            <person name="Guillou S."/>
            <person name="Cros-Aarteil S."/>
            <person name="Calhoun S."/>
            <person name="Haridas S."/>
            <person name="Kuo A."/>
            <person name="Mondo S."/>
            <person name="Pangilinan J."/>
            <person name="Riley R."/>
            <person name="Labutti K."/>
            <person name="Andreopoulos B."/>
            <person name="Lipzen A."/>
            <person name="Chen C."/>
            <person name="Yanf M."/>
            <person name="Daum C."/>
            <person name="Ng V."/>
            <person name="Clum A."/>
            <person name="Ohm R."/>
            <person name="Martin F."/>
            <person name="Silar P."/>
            <person name="Natvig D."/>
            <person name="Lalanne C."/>
            <person name="Gautier V."/>
            <person name="Ament-Velasquez S.L."/>
            <person name="Kruys A."/>
            <person name="Hutchinson M.I."/>
            <person name="Powell A.J."/>
            <person name="Barry K."/>
            <person name="Miller A.N."/>
            <person name="Grigoriev I.V."/>
            <person name="Debuchy R."/>
            <person name="Gladieux P."/>
            <person name="Thoren M.H."/>
            <person name="Johannesson H."/>
        </authorList>
    </citation>
    <scope>NUCLEOTIDE SEQUENCE</scope>
    <source>
        <strain evidence="2">PSN309</strain>
    </source>
</reference>
<feature type="compositionally biased region" description="Basic and acidic residues" evidence="1">
    <location>
        <begin position="226"/>
        <end position="235"/>
    </location>
</feature>
<feature type="region of interest" description="Disordered" evidence="1">
    <location>
        <begin position="1036"/>
        <end position="1059"/>
    </location>
</feature>
<dbReference type="Proteomes" id="UP001302126">
    <property type="component" value="Unassembled WGS sequence"/>
</dbReference>
<feature type="region of interest" description="Disordered" evidence="1">
    <location>
        <begin position="768"/>
        <end position="811"/>
    </location>
</feature>
<keyword evidence="3" id="KW-1185">Reference proteome</keyword>
<feature type="region of interest" description="Disordered" evidence="1">
    <location>
        <begin position="840"/>
        <end position="934"/>
    </location>
</feature>
<evidence type="ECO:0000256" key="1">
    <source>
        <dbReference type="SAM" id="MobiDB-lite"/>
    </source>
</evidence>
<feature type="region of interest" description="Disordered" evidence="1">
    <location>
        <begin position="611"/>
        <end position="673"/>
    </location>
</feature>
<feature type="compositionally biased region" description="Low complexity" evidence="1">
    <location>
        <begin position="104"/>
        <end position="113"/>
    </location>
</feature>
<feature type="compositionally biased region" description="Polar residues" evidence="1">
    <location>
        <begin position="60"/>
        <end position="85"/>
    </location>
</feature>
<evidence type="ECO:0000313" key="3">
    <source>
        <dbReference type="Proteomes" id="UP001302126"/>
    </source>
</evidence>
<feature type="compositionally biased region" description="Low complexity" evidence="1">
    <location>
        <begin position="492"/>
        <end position="520"/>
    </location>
</feature>
<feature type="compositionally biased region" description="Polar residues" evidence="1">
    <location>
        <begin position="561"/>
        <end position="579"/>
    </location>
</feature>
<name>A0AAN7ALN6_9PEZI</name>
<feature type="compositionally biased region" description="Basic and acidic residues" evidence="1">
    <location>
        <begin position="863"/>
        <end position="893"/>
    </location>
</feature>
<dbReference type="AlphaFoldDB" id="A0AAN7ALN6"/>
<proteinExistence type="predicted"/>